<evidence type="ECO:0008006" key="3">
    <source>
        <dbReference type="Google" id="ProtNLM"/>
    </source>
</evidence>
<dbReference type="Proteomes" id="UP001201701">
    <property type="component" value="Unassembled WGS sequence"/>
</dbReference>
<dbReference type="EMBL" id="JAKREW010000021">
    <property type="protein sequence ID" value="MCG7507213.1"/>
    <property type="molecule type" value="Genomic_DNA"/>
</dbReference>
<dbReference type="PROSITE" id="PS51257">
    <property type="entry name" value="PROKAR_LIPOPROTEIN"/>
    <property type="match status" value="1"/>
</dbReference>
<reference evidence="1 2" key="1">
    <citation type="submission" date="2022-02" db="EMBL/GenBank/DDBJ databases">
        <title>Draft genome sequence of Mezorhizobium retamae strain IRAMC:0171 isolated from Retama raetam nodules.</title>
        <authorList>
            <person name="Bengaied R."/>
            <person name="Sbissi I."/>
            <person name="Huber K."/>
            <person name="Ghodbane F."/>
            <person name="Nouioui I."/>
            <person name="Tarhouni M."/>
            <person name="Gtari M."/>
        </authorList>
    </citation>
    <scope>NUCLEOTIDE SEQUENCE [LARGE SCALE GENOMIC DNA]</scope>
    <source>
        <strain evidence="1 2">IRAMC:0171</strain>
    </source>
</reference>
<evidence type="ECO:0000313" key="1">
    <source>
        <dbReference type="EMBL" id="MCG7507213.1"/>
    </source>
</evidence>
<gene>
    <name evidence="1" type="ORF">L4923_19465</name>
</gene>
<accession>A0ABS9QID1</accession>
<protein>
    <recommendedName>
        <fullName evidence="3">Lipoprotein</fullName>
    </recommendedName>
</protein>
<proteinExistence type="predicted"/>
<name>A0ABS9QID1_9HYPH</name>
<sequence length="69" mass="7611">MVKAVILIAALALVSCVSKPDGSLPSDPRSIWCEHNSPRRDARADTPRAELDEINRHNAQGETWCGWTP</sequence>
<evidence type="ECO:0000313" key="2">
    <source>
        <dbReference type="Proteomes" id="UP001201701"/>
    </source>
</evidence>
<organism evidence="1 2">
    <name type="scientific">Mesorhizobium retamae</name>
    <dbReference type="NCBI Taxonomy" id="2912854"/>
    <lineage>
        <taxon>Bacteria</taxon>
        <taxon>Pseudomonadati</taxon>
        <taxon>Pseudomonadota</taxon>
        <taxon>Alphaproteobacteria</taxon>
        <taxon>Hyphomicrobiales</taxon>
        <taxon>Phyllobacteriaceae</taxon>
        <taxon>Mesorhizobium</taxon>
    </lineage>
</organism>
<dbReference type="RefSeq" id="WP_239368139.1">
    <property type="nucleotide sequence ID" value="NZ_JAKREW010000021.1"/>
</dbReference>
<comment type="caution">
    <text evidence="1">The sequence shown here is derived from an EMBL/GenBank/DDBJ whole genome shotgun (WGS) entry which is preliminary data.</text>
</comment>
<keyword evidence="2" id="KW-1185">Reference proteome</keyword>